<protein>
    <recommendedName>
        <fullName evidence="1">DUF5723 domain-containing protein</fullName>
    </recommendedName>
</protein>
<dbReference type="InterPro" id="IPR043781">
    <property type="entry name" value="DUF5723"/>
</dbReference>
<accession>A0A644VXP6</accession>
<dbReference type="Pfam" id="PF18990">
    <property type="entry name" value="DUF5723"/>
    <property type="match status" value="1"/>
</dbReference>
<reference evidence="2" key="1">
    <citation type="submission" date="2019-08" db="EMBL/GenBank/DDBJ databases">
        <authorList>
            <person name="Kucharzyk K."/>
            <person name="Murdoch R.W."/>
            <person name="Higgins S."/>
            <person name="Loffler F."/>
        </authorList>
    </citation>
    <scope>NUCLEOTIDE SEQUENCE</scope>
</reference>
<dbReference type="AlphaFoldDB" id="A0A644VXP6"/>
<proteinExistence type="predicted"/>
<organism evidence="2">
    <name type="scientific">bioreactor metagenome</name>
    <dbReference type="NCBI Taxonomy" id="1076179"/>
    <lineage>
        <taxon>unclassified sequences</taxon>
        <taxon>metagenomes</taxon>
        <taxon>ecological metagenomes</taxon>
    </lineage>
</organism>
<sequence length="473" mass="51207">MYQVMKQINLKTIIGSIMIALALQATNAQPVAKIGYFMDNAPYKHLLNPALVPVRGYFSYPALGSMDFDLQSNLGLKTFLFPAANAGDPLLTFMHEDVTAEQFLSQLSPENYFKLNQRMSLFSFGFYSGTSFWTFEIASRINAGLNIPYDFFAFMKQGMSNEAGNYYEINDLSVSAGLLAETALGASFLITDNIRVGVKGKLLVGGARVVAGIDQMTIDMKSDKWTVTTNGLVNLYGAGFNFTTDENDAVDGFDFTTPNMAGMGFALDLGASWTPIKNVTVSAGIIDLGKISWNKTFNSVARSQGTVEFSGMDGISLGETEEGGESEDPFAEMQDNLLKMTQFKVVDESNNFAESLVPTINAGVEAGVLNNRISVGLLYTNRMIPNNSISEITGMVNLKPFSGFNLSASYSLLNGVAETFGVGMGLNLGIANIFVACDYVPTMYTPQYIPLSKATTHLQVGLTVGLGKMKAKK</sequence>
<gene>
    <name evidence="2" type="ORF">SDC9_41257</name>
</gene>
<evidence type="ECO:0000259" key="1">
    <source>
        <dbReference type="Pfam" id="PF18990"/>
    </source>
</evidence>
<dbReference type="EMBL" id="VSSQ01000454">
    <property type="protein sequence ID" value="MPL95093.1"/>
    <property type="molecule type" value="Genomic_DNA"/>
</dbReference>
<evidence type="ECO:0000313" key="2">
    <source>
        <dbReference type="EMBL" id="MPL95093.1"/>
    </source>
</evidence>
<feature type="domain" description="DUF5723" evidence="1">
    <location>
        <begin position="49"/>
        <end position="438"/>
    </location>
</feature>
<comment type="caution">
    <text evidence="2">The sequence shown here is derived from an EMBL/GenBank/DDBJ whole genome shotgun (WGS) entry which is preliminary data.</text>
</comment>
<name>A0A644VXP6_9ZZZZ</name>